<keyword evidence="2" id="KW-0496">Mitochondrion</keyword>
<feature type="region of interest" description="Disordered" evidence="6">
    <location>
        <begin position="99"/>
        <end position="131"/>
    </location>
</feature>
<dbReference type="CDD" id="cd00866">
    <property type="entry name" value="PEBP_euk"/>
    <property type="match status" value="1"/>
</dbReference>
<evidence type="ECO:0000313" key="8">
    <source>
        <dbReference type="Proteomes" id="UP000094444"/>
    </source>
</evidence>
<feature type="compositionally biased region" description="Polar residues" evidence="6">
    <location>
        <begin position="25"/>
        <end position="36"/>
    </location>
</feature>
<evidence type="ECO:0000256" key="5">
    <source>
        <dbReference type="ARBA" id="ARBA00039444"/>
    </source>
</evidence>
<organism evidence="7 8">
    <name type="scientific">Diaporthe helianthi</name>
    <dbReference type="NCBI Taxonomy" id="158607"/>
    <lineage>
        <taxon>Eukaryota</taxon>
        <taxon>Fungi</taxon>
        <taxon>Dikarya</taxon>
        <taxon>Ascomycota</taxon>
        <taxon>Pezizomycotina</taxon>
        <taxon>Sordariomycetes</taxon>
        <taxon>Sordariomycetidae</taxon>
        <taxon>Diaporthales</taxon>
        <taxon>Diaporthaceae</taxon>
        <taxon>Diaporthe</taxon>
    </lineage>
</organism>
<dbReference type="EMBL" id="MAVT02000075">
    <property type="protein sequence ID" value="POS80013.1"/>
    <property type="molecule type" value="Genomic_DNA"/>
</dbReference>
<gene>
    <name evidence="7" type="ORF">DHEL01_v201586</name>
</gene>
<evidence type="ECO:0000313" key="7">
    <source>
        <dbReference type="EMBL" id="POS80013.1"/>
    </source>
</evidence>
<dbReference type="InterPro" id="IPR035810">
    <property type="entry name" value="PEBP_euk"/>
</dbReference>
<name>A0A2P5IBX7_DIAHE</name>
<dbReference type="FunCoup" id="A0A2P5IBX7">
    <property type="interactions" value="178"/>
</dbReference>
<feature type="region of interest" description="Disordered" evidence="6">
    <location>
        <begin position="1"/>
        <end position="44"/>
    </location>
</feature>
<evidence type="ECO:0000256" key="4">
    <source>
        <dbReference type="ARBA" id="ARBA00038016"/>
    </source>
</evidence>
<dbReference type="Proteomes" id="UP000094444">
    <property type="component" value="Unassembled WGS sequence"/>
</dbReference>
<evidence type="ECO:0000256" key="2">
    <source>
        <dbReference type="ARBA" id="ARBA00023128"/>
    </source>
</evidence>
<feature type="compositionally biased region" description="Basic and acidic residues" evidence="6">
    <location>
        <begin position="388"/>
        <end position="399"/>
    </location>
</feature>
<feature type="region of interest" description="Disordered" evidence="6">
    <location>
        <begin position="388"/>
        <end position="407"/>
    </location>
</feature>
<dbReference type="SUPFAM" id="SSF49777">
    <property type="entry name" value="PEBP-like"/>
    <property type="match status" value="1"/>
</dbReference>
<dbReference type="InParanoid" id="A0A2P5IBX7"/>
<dbReference type="FunFam" id="3.90.280.10:FF:000004">
    <property type="entry name" value="Mitochondrial large ribosomal subunit YmL35"/>
    <property type="match status" value="1"/>
</dbReference>
<feature type="compositionally biased region" description="Low complexity" evidence="6">
    <location>
        <begin position="1"/>
        <end position="18"/>
    </location>
</feature>
<dbReference type="PANTHER" id="PTHR11362">
    <property type="entry name" value="PHOSPHATIDYLETHANOLAMINE-BINDING PROTEIN"/>
    <property type="match status" value="1"/>
</dbReference>
<comment type="subcellular location">
    <subcellularLocation>
        <location evidence="1">Mitochondrion</location>
    </subcellularLocation>
</comment>
<keyword evidence="8" id="KW-1185">Reference proteome</keyword>
<dbReference type="AlphaFoldDB" id="A0A2P5IBX7"/>
<dbReference type="Gene3D" id="3.90.280.10">
    <property type="entry name" value="PEBP-like"/>
    <property type="match status" value="1"/>
</dbReference>
<comment type="function">
    <text evidence="3">Component of the mitochondrial ribosome (mitoribosome), a dedicated translation machinery responsible for the synthesis of mitochondrial genome-encoded proteins, including at least some of the essential transmembrane subunits of the mitochondrial respiratory chain. The mitoribosomes are attached to the mitochondrial inner membrane and translation products are cotranslationally integrated into the membrane.</text>
</comment>
<proteinExistence type="inferred from homology"/>
<dbReference type="STRING" id="158607.A0A2P5IBX7"/>
<evidence type="ECO:0000256" key="3">
    <source>
        <dbReference type="ARBA" id="ARBA00037226"/>
    </source>
</evidence>
<dbReference type="InterPro" id="IPR036610">
    <property type="entry name" value="PEBP-like_sf"/>
</dbReference>
<dbReference type="OrthoDB" id="2153661at2759"/>
<dbReference type="GO" id="GO:0005739">
    <property type="term" value="C:mitochondrion"/>
    <property type="evidence" value="ECO:0007669"/>
    <property type="project" value="UniProtKB-SubCell"/>
</dbReference>
<comment type="caution">
    <text evidence="7">The sequence shown here is derived from an EMBL/GenBank/DDBJ whole genome shotgun (WGS) entry which is preliminary data.</text>
</comment>
<dbReference type="PANTHER" id="PTHR11362:SF82">
    <property type="entry name" value="PHOSPHATIDYLETHANOLAMINE-BINDING PROTEIN 4"/>
    <property type="match status" value="1"/>
</dbReference>
<reference evidence="7" key="1">
    <citation type="submission" date="2017-09" db="EMBL/GenBank/DDBJ databases">
        <title>Polyketide synthases of a Diaporthe helianthi virulent isolate.</title>
        <authorList>
            <person name="Baroncelli R."/>
        </authorList>
    </citation>
    <scope>NUCLEOTIDE SEQUENCE [LARGE SCALE GENOMIC DNA]</scope>
    <source>
        <strain evidence="7">7/96</strain>
    </source>
</reference>
<accession>A0A2P5IBX7</accession>
<evidence type="ECO:0000256" key="1">
    <source>
        <dbReference type="ARBA" id="ARBA00004173"/>
    </source>
</evidence>
<dbReference type="Gene3D" id="1.20.58.1180">
    <property type="match status" value="1"/>
</dbReference>
<sequence>MQRQAGQRSASGSGSVRGPKFLRSRPSSTRTFNAARQTERTRTQHAPMVLFSTTKMSRCQQVALPLTRCLRQGLTTQPAAPSIYAAAARSFSSSARCRDVETSTTSSSTPAADAQSAQDLASTTPASAQLKEQWLDPNTTTLLWAERRLLKQGTEPIGSRRRRAAVRQSPNIPFEQLPYHCFQEARKVLAEDRTEKLEDLKRTSLEIAKLEQKSADVFRAGEQHKQKKLKSLRDHLEYLKIQADINDPAVKRKWEDGLGDLSKPIYRHFAHEKWLSMSYKILAQRVKQFHIVPDVFAKFDPQMDVQLSFRGYKINPGETVDSLVSEAPPNLRVQVFDNKERLVTVVVLDSDVPYTEKDAFGSRLHFMAANVPLSCATKNISLGRLSKADANKEGEKEGEQEGGQHLAVPWLPPTSQEGAPYHRLSVWILEQKDGQRLDVAKLREAYSGRDSFNLRAFRGDHKVSPFGFNIFRTEWDEGTPKVMERHGIPGAEVVFRRKRVHSLQPPKKLRGWEAKRQGPKYRQLWKYTKRIGRMSGGT</sequence>
<feature type="compositionally biased region" description="Low complexity" evidence="6">
    <location>
        <begin position="102"/>
        <end position="122"/>
    </location>
</feature>
<evidence type="ECO:0000256" key="6">
    <source>
        <dbReference type="SAM" id="MobiDB-lite"/>
    </source>
</evidence>
<dbReference type="Pfam" id="PF01161">
    <property type="entry name" value="PBP"/>
    <property type="match status" value="1"/>
</dbReference>
<dbReference type="InterPro" id="IPR008914">
    <property type="entry name" value="PEBP"/>
</dbReference>
<comment type="similarity">
    <text evidence="4">Belongs to the phosphatidylethanolamine-binding protein family. Mitochondrion-specific ribosomal protein mL38 subfamily.</text>
</comment>
<protein>
    <recommendedName>
        <fullName evidence="5">Large ribosomal subunit protein mL38</fullName>
    </recommendedName>
</protein>